<dbReference type="Gene3D" id="2.60.120.200">
    <property type="match status" value="1"/>
</dbReference>
<keyword evidence="4" id="KW-1185">Reference proteome</keyword>
<feature type="domain" description="GH16" evidence="2">
    <location>
        <begin position="48"/>
        <end position="270"/>
    </location>
</feature>
<dbReference type="InParanoid" id="A0A066VFQ0"/>
<dbReference type="GO" id="GO:0004553">
    <property type="term" value="F:hydrolase activity, hydrolyzing O-glycosyl compounds"/>
    <property type="evidence" value="ECO:0007669"/>
    <property type="project" value="InterPro"/>
</dbReference>
<dbReference type="PANTHER" id="PTHR10963">
    <property type="entry name" value="GLYCOSYL HYDROLASE-RELATED"/>
    <property type="match status" value="1"/>
</dbReference>
<keyword evidence="3" id="KW-0378">Hydrolase</keyword>
<comment type="caution">
    <text evidence="3">The sequence shown here is derived from an EMBL/GenBank/DDBJ whole genome shotgun (WGS) entry which is preliminary data.</text>
</comment>
<evidence type="ECO:0000313" key="4">
    <source>
        <dbReference type="Proteomes" id="UP000027361"/>
    </source>
</evidence>
<dbReference type="OMA" id="WETQESI"/>
<dbReference type="SUPFAM" id="SSF49899">
    <property type="entry name" value="Concanavalin A-like lectins/glucanases"/>
    <property type="match status" value="1"/>
</dbReference>
<dbReference type="HOGENOM" id="CLU_016972_1_1_1"/>
<feature type="chain" id="PRO_5001628102" evidence="1">
    <location>
        <begin position="21"/>
        <end position="346"/>
    </location>
</feature>
<evidence type="ECO:0000313" key="3">
    <source>
        <dbReference type="EMBL" id="KDN37375.1"/>
    </source>
</evidence>
<dbReference type="Pfam" id="PF26113">
    <property type="entry name" value="GH16_XgeA"/>
    <property type="match status" value="1"/>
</dbReference>
<dbReference type="EMBL" id="JMSN01000140">
    <property type="protein sequence ID" value="KDN37375.1"/>
    <property type="molecule type" value="Genomic_DNA"/>
</dbReference>
<evidence type="ECO:0000256" key="1">
    <source>
        <dbReference type="SAM" id="SignalP"/>
    </source>
</evidence>
<dbReference type="STRING" id="1037660.A0A066VFQ0"/>
<dbReference type="Proteomes" id="UP000027361">
    <property type="component" value="Unassembled WGS sequence"/>
</dbReference>
<dbReference type="OrthoDB" id="192832at2759"/>
<reference evidence="3 4" key="1">
    <citation type="submission" date="2014-05" db="EMBL/GenBank/DDBJ databases">
        <title>Draft genome sequence of a rare smut relative, Tilletiaria anomala UBC 951.</title>
        <authorList>
            <consortium name="DOE Joint Genome Institute"/>
            <person name="Toome M."/>
            <person name="Kuo A."/>
            <person name="Henrissat B."/>
            <person name="Lipzen A."/>
            <person name="Tritt A."/>
            <person name="Yoshinaga Y."/>
            <person name="Zane M."/>
            <person name="Barry K."/>
            <person name="Grigoriev I.V."/>
            <person name="Spatafora J.W."/>
            <person name="Aimea M.C."/>
        </authorList>
    </citation>
    <scope>NUCLEOTIDE SEQUENCE [LARGE SCALE GENOMIC DNA]</scope>
    <source>
        <strain evidence="3 4">UBC 951</strain>
    </source>
</reference>
<gene>
    <name evidence="3" type="ORF">K437DRAFT_296581</name>
</gene>
<feature type="signal peptide" evidence="1">
    <location>
        <begin position="1"/>
        <end position="20"/>
    </location>
</feature>
<sequence length="346" mass="37078">MPSIVTLATAFSGILATVATVRVQAASGSILGDAEAPHSLEKRGYRLSSKWESPSSILANFVFSTMDDPSGGYVQYVNKSVALANNMFGTGTNGGLKFGADMKQVGGARRSIRLESVARYGQGLYIFDISHMPTGCGTWPAVWTYTGSDDWPYGGEVDILEGVNGVTSAPNAPSMHTGPNCTMPNSNSGMTGSRVHYDCNSANGANDNNGCTAKMTDQTISYGYRFNQNQGGVYAYQRDSSDLKIWFWSSQDAPAGTKRDDARSVDVTTWGNPSVSFPFTSTCSASHLNDNQIITMNLDFCGGYVAGRWATDGCSAVASDCNTYVSNTPNPEAYFDINAIKIYMPY</sequence>
<dbReference type="InterPro" id="IPR050546">
    <property type="entry name" value="Glycosyl_Hydrlase_16"/>
</dbReference>
<protein>
    <submittedName>
        <fullName evidence="3">Glycoside hydrolase family 16 protein</fullName>
    </submittedName>
</protein>
<dbReference type="InterPro" id="IPR000757">
    <property type="entry name" value="Beta-glucanase-like"/>
</dbReference>
<dbReference type="PROSITE" id="PS51762">
    <property type="entry name" value="GH16_2"/>
    <property type="match status" value="1"/>
</dbReference>
<evidence type="ECO:0000259" key="2">
    <source>
        <dbReference type="PROSITE" id="PS51762"/>
    </source>
</evidence>
<dbReference type="GeneID" id="25267326"/>
<keyword evidence="1" id="KW-0732">Signal</keyword>
<dbReference type="PANTHER" id="PTHR10963:SF24">
    <property type="entry name" value="GLYCOSIDASE C21B10.07-RELATED"/>
    <property type="match status" value="1"/>
</dbReference>
<proteinExistence type="predicted"/>
<organism evidence="3 4">
    <name type="scientific">Tilletiaria anomala (strain ATCC 24038 / CBS 436.72 / UBC 951)</name>
    <dbReference type="NCBI Taxonomy" id="1037660"/>
    <lineage>
        <taxon>Eukaryota</taxon>
        <taxon>Fungi</taxon>
        <taxon>Dikarya</taxon>
        <taxon>Basidiomycota</taxon>
        <taxon>Ustilaginomycotina</taxon>
        <taxon>Exobasidiomycetes</taxon>
        <taxon>Georgefischeriales</taxon>
        <taxon>Tilletiariaceae</taxon>
        <taxon>Tilletiaria</taxon>
    </lineage>
</organism>
<dbReference type="AlphaFoldDB" id="A0A066VFQ0"/>
<accession>A0A066VFQ0</accession>
<dbReference type="GO" id="GO:0009251">
    <property type="term" value="P:glucan catabolic process"/>
    <property type="evidence" value="ECO:0007669"/>
    <property type="project" value="TreeGrafter"/>
</dbReference>
<name>A0A066VFQ0_TILAU</name>
<dbReference type="InterPro" id="IPR013320">
    <property type="entry name" value="ConA-like_dom_sf"/>
</dbReference>
<dbReference type="RefSeq" id="XP_013240364.1">
    <property type="nucleotide sequence ID" value="XM_013384910.1"/>
</dbReference>